<dbReference type="InterPro" id="IPR050093">
    <property type="entry name" value="ABC_SmlMolc_Importer"/>
</dbReference>
<comment type="subunit">
    <text evidence="7">The complex is composed of two ATP-binding proteins (PotA), two transmembrane proteins (PotB and PotC) and a solute-binding protein (PotD).</text>
</comment>
<dbReference type="Pfam" id="PF08402">
    <property type="entry name" value="TOBE_2"/>
    <property type="match status" value="1"/>
</dbReference>
<keyword evidence="5 7" id="KW-1278">Translocase</keyword>
<dbReference type="InterPro" id="IPR017871">
    <property type="entry name" value="ABC_transporter-like_CS"/>
</dbReference>
<dbReference type="PANTHER" id="PTHR42781">
    <property type="entry name" value="SPERMIDINE/PUTRESCINE IMPORT ATP-BINDING PROTEIN POTA"/>
    <property type="match status" value="1"/>
</dbReference>
<evidence type="ECO:0000256" key="7">
    <source>
        <dbReference type="RuleBase" id="RU364083"/>
    </source>
</evidence>
<dbReference type="FunFam" id="3.40.50.300:FF:000133">
    <property type="entry name" value="Spermidine/putrescine import ATP-binding protein PotA"/>
    <property type="match status" value="1"/>
</dbReference>
<protein>
    <recommendedName>
        <fullName evidence="7">Spermidine/putrescine import ATP-binding protein PotA</fullName>
        <ecNumber evidence="7">7.6.2.11</ecNumber>
    </recommendedName>
</protein>
<dbReference type="InterPro" id="IPR027417">
    <property type="entry name" value="P-loop_NTPase"/>
</dbReference>
<accession>A0A8J2YZ24</accession>
<dbReference type="PANTHER" id="PTHR42781:SF4">
    <property type="entry name" value="SPERMIDINE_PUTRESCINE IMPORT ATP-BINDING PROTEIN POTA"/>
    <property type="match status" value="1"/>
</dbReference>
<proteinExistence type="inferred from homology"/>
<dbReference type="GO" id="GO:0015594">
    <property type="term" value="F:ABC-type putrescine transporter activity"/>
    <property type="evidence" value="ECO:0007669"/>
    <property type="project" value="InterPro"/>
</dbReference>
<sequence>MAVSCRNLLKTYGTLAALNDVSLAIRPNEFFTLLGPSGCGKTTLLRAIAGFVSLDGGSITVHGQRLDGLPPHKRPVNTVFQSYAVFPHMTVADNIAFGLEMERWPKRRITTRVEEMLRLVQLDGMAARKPAQLSGGQQQRVAVARALAKGPRVLLLDEPLSALDQKLRTGMQLELKRLQRETGITFVFVTHDQREALTMSDRIAVMNAGNVLQIGSPEEIYERPAARFVADFIGEMNFIPAEAAGGCRYRLATGLELDASEPASTGTPVTLAIRPERLRLGPISADSLAATVQETVYEGTDTIYYLAMTNGDRLRAREQNRSGSLPQFGVGDKVGLTLPACSIRVLTA</sequence>
<evidence type="ECO:0000259" key="8">
    <source>
        <dbReference type="PROSITE" id="PS50893"/>
    </source>
</evidence>
<evidence type="ECO:0000256" key="3">
    <source>
        <dbReference type="ARBA" id="ARBA00022741"/>
    </source>
</evidence>
<evidence type="ECO:0000256" key="6">
    <source>
        <dbReference type="ARBA" id="ARBA00023136"/>
    </source>
</evidence>
<dbReference type="SMART" id="SM00382">
    <property type="entry name" value="AAA"/>
    <property type="match status" value="1"/>
</dbReference>
<dbReference type="InterPro" id="IPR003439">
    <property type="entry name" value="ABC_transporter-like_ATP-bd"/>
</dbReference>
<dbReference type="Pfam" id="PF00005">
    <property type="entry name" value="ABC_tran"/>
    <property type="match status" value="1"/>
</dbReference>
<dbReference type="PROSITE" id="PS50893">
    <property type="entry name" value="ABC_TRANSPORTER_2"/>
    <property type="match status" value="1"/>
</dbReference>
<dbReference type="GO" id="GO:0043190">
    <property type="term" value="C:ATP-binding cassette (ABC) transporter complex"/>
    <property type="evidence" value="ECO:0007669"/>
    <property type="project" value="InterPro"/>
</dbReference>
<feature type="domain" description="ABC transporter" evidence="8">
    <location>
        <begin position="3"/>
        <end position="233"/>
    </location>
</feature>
<dbReference type="GO" id="GO:0016887">
    <property type="term" value="F:ATP hydrolysis activity"/>
    <property type="evidence" value="ECO:0007669"/>
    <property type="project" value="InterPro"/>
</dbReference>
<dbReference type="Gene3D" id="3.40.50.300">
    <property type="entry name" value="P-loop containing nucleotide triphosphate hydrolases"/>
    <property type="match status" value="1"/>
</dbReference>
<dbReference type="SUPFAM" id="SSF52540">
    <property type="entry name" value="P-loop containing nucleoside triphosphate hydrolases"/>
    <property type="match status" value="1"/>
</dbReference>
<dbReference type="GO" id="GO:0005524">
    <property type="term" value="F:ATP binding"/>
    <property type="evidence" value="ECO:0007669"/>
    <property type="project" value="UniProtKB-KW"/>
</dbReference>
<dbReference type="EMBL" id="BMJQ01000020">
    <property type="protein sequence ID" value="GGF44095.1"/>
    <property type="molecule type" value="Genomic_DNA"/>
</dbReference>
<keyword evidence="1 7" id="KW-0813">Transport</keyword>
<evidence type="ECO:0000313" key="10">
    <source>
        <dbReference type="Proteomes" id="UP000646365"/>
    </source>
</evidence>
<dbReference type="EC" id="7.6.2.11" evidence="7"/>
<dbReference type="NCBIfam" id="TIGR01187">
    <property type="entry name" value="potA"/>
    <property type="match status" value="1"/>
</dbReference>
<evidence type="ECO:0000256" key="5">
    <source>
        <dbReference type="ARBA" id="ARBA00022967"/>
    </source>
</evidence>
<keyword evidence="4 7" id="KW-0067">ATP-binding</keyword>
<dbReference type="InterPro" id="IPR003593">
    <property type="entry name" value="AAA+_ATPase"/>
</dbReference>
<dbReference type="CDD" id="cd03300">
    <property type="entry name" value="ABC_PotA_N"/>
    <property type="match status" value="1"/>
</dbReference>
<gene>
    <name evidence="7" type="primary">potA</name>
    <name evidence="9" type="ORF">GCM10011611_58180</name>
</gene>
<dbReference type="Proteomes" id="UP000646365">
    <property type="component" value="Unassembled WGS sequence"/>
</dbReference>
<evidence type="ECO:0000256" key="4">
    <source>
        <dbReference type="ARBA" id="ARBA00022840"/>
    </source>
</evidence>
<comment type="similarity">
    <text evidence="7">Belongs to the ABC transporter superfamily. Spermidine/putrescine importer (TC 3.A.1.11.1) family.</text>
</comment>
<comment type="caution">
    <text evidence="9">The sequence shown here is derived from an EMBL/GenBank/DDBJ whole genome shotgun (WGS) entry which is preliminary data.</text>
</comment>
<dbReference type="Gene3D" id="2.40.50.100">
    <property type="match status" value="1"/>
</dbReference>
<comment type="function">
    <text evidence="7">Part of the ABC transporter complex PotABCD involved in spermidine/putrescine import. Responsible for energy coupling to the transport system.</text>
</comment>
<evidence type="ECO:0000256" key="1">
    <source>
        <dbReference type="ARBA" id="ARBA00022448"/>
    </source>
</evidence>
<keyword evidence="10" id="KW-1185">Reference proteome</keyword>
<dbReference type="InterPro" id="IPR017879">
    <property type="entry name" value="PotA_ATP-bd"/>
</dbReference>
<reference evidence="9" key="2">
    <citation type="submission" date="2020-09" db="EMBL/GenBank/DDBJ databases">
        <authorList>
            <person name="Sun Q."/>
            <person name="Zhou Y."/>
        </authorList>
    </citation>
    <scope>NUCLEOTIDE SEQUENCE</scope>
    <source>
        <strain evidence="9">CGMCC 1.15725</strain>
    </source>
</reference>
<keyword evidence="6 7" id="KW-0472">Membrane</keyword>
<evidence type="ECO:0000313" key="9">
    <source>
        <dbReference type="EMBL" id="GGF44095.1"/>
    </source>
</evidence>
<evidence type="ECO:0000256" key="2">
    <source>
        <dbReference type="ARBA" id="ARBA00022475"/>
    </source>
</evidence>
<organism evidence="9 10">
    <name type="scientific">Aliidongia dinghuensis</name>
    <dbReference type="NCBI Taxonomy" id="1867774"/>
    <lineage>
        <taxon>Bacteria</taxon>
        <taxon>Pseudomonadati</taxon>
        <taxon>Pseudomonadota</taxon>
        <taxon>Alphaproteobacteria</taxon>
        <taxon>Rhodospirillales</taxon>
        <taxon>Dongiaceae</taxon>
        <taxon>Aliidongia</taxon>
    </lineage>
</organism>
<comment type="catalytic activity">
    <reaction evidence="7">
        <text>ATP + H2O + polyamine-[polyamine-binding protein]Side 1 = ADP + phosphate + polyamineSide 2 + [polyamine-binding protein]Side 1.</text>
        <dbReference type="EC" id="7.6.2.11"/>
    </reaction>
</comment>
<keyword evidence="3 7" id="KW-0547">Nucleotide-binding</keyword>
<dbReference type="SUPFAM" id="SSF50331">
    <property type="entry name" value="MOP-like"/>
    <property type="match status" value="1"/>
</dbReference>
<dbReference type="PROSITE" id="PS00211">
    <property type="entry name" value="ABC_TRANSPORTER_1"/>
    <property type="match status" value="1"/>
</dbReference>
<reference evidence="9" key="1">
    <citation type="journal article" date="2014" name="Int. J. Syst. Evol. Microbiol.">
        <title>Complete genome sequence of Corynebacterium casei LMG S-19264T (=DSM 44701T), isolated from a smear-ripened cheese.</title>
        <authorList>
            <consortium name="US DOE Joint Genome Institute (JGI-PGF)"/>
            <person name="Walter F."/>
            <person name="Albersmeier A."/>
            <person name="Kalinowski J."/>
            <person name="Ruckert C."/>
        </authorList>
    </citation>
    <scope>NUCLEOTIDE SEQUENCE</scope>
    <source>
        <strain evidence="9">CGMCC 1.15725</strain>
    </source>
</reference>
<dbReference type="InterPro" id="IPR008995">
    <property type="entry name" value="Mo/tungstate-bd_C_term_dom"/>
</dbReference>
<keyword evidence="2 7" id="KW-1003">Cell membrane</keyword>
<dbReference type="InterPro" id="IPR013611">
    <property type="entry name" value="Transp-assoc_OB_typ2"/>
</dbReference>
<dbReference type="AlphaFoldDB" id="A0A8J2YZ24"/>
<dbReference type="InterPro" id="IPR005893">
    <property type="entry name" value="PotA-like"/>
</dbReference>
<name>A0A8J2YZ24_9PROT</name>